<comment type="caution">
    <text evidence="1">The sequence shown here is derived from an EMBL/GenBank/DDBJ whole genome shotgun (WGS) entry which is preliminary data.</text>
</comment>
<evidence type="ECO:0000313" key="2">
    <source>
        <dbReference type="Proteomes" id="UP000324800"/>
    </source>
</evidence>
<dbReference type="Proteomes" id="UP000324800">
    <property type="component" value="Unassembled WGS sequence"/>
</dbReference>
<dbReference type="AlphaFoldDB" id="A0A5J4VTA3"/>
<gene>
    <name evidence="1" type="ORF">EZS28_018689</name>
</gene>
<accession>A0A5J4VTA3</accession>
<organism evidence="1 2">
    <name type="scientific">Streblomastix strix</name>
    <dbReference type="NCBI Taxonomy" id="222440"/>
    <lineage>
        <taxon>Eukaryota</taxon>
        <taxon>Metamonada</taxon>
        <taxon>Preaxostyla</taxon>
        <taxon>Oxymonadida</taxon>
        <taxon>Streblomastigidae</taxon>
        <taxon>Streblomastix</taxon>
    </lineage>
</organism>
<sequence>MEYDKRFSQNQTKEEIFLLLQDLYDMKIWTKKKTEVTIRQQAKLIEKLNYLRLQLQQASFYLHTIDYKKIQATNLSRLSIFPTLQQSIPKIYFYNLFPRFMSTTRGHGEIAIDTFNQTQKKEFLWIHPLILLLPEVLKKI</sequence>
<name>A0A5J4VTA3_9EUKA</name>
<reference evidence="1 2" key="1">
    <citation type="submission" date="2019-03" db="EMBL/GenBank/DDBJ databases">
        <title>Single cell metagenomics reveals metabolic interactions within the superorganism composed of flagellate Streblomastix strix and complex community of Bacteroidetes bacteria on its surface.</title>
        <authorList>
            <person name="Treitli S.C."/>
            <person name="Kolisko M."/>
            <person name="Husnik F."/>
            <person name="Keeling P."/>
            <person name="Hampl V."/>
        </authorList>
    </citation>
    <scope>NUCLEOTIDE SEQUENCE [LARGE SCALE GENOMIC DNA]</scope>
    <source>
        <strain evidence="1">ST1C</strain>
    </source>
</reference>
<proteinExistence type="predicted"/>
<dbReference type="EMBL" id="SNRW01005107">
    <property type="protein sequence ID" value="KAA6385787.1"/>
    <property type="molecule type" value="Genomic_DNA"/>
</dbReference>
<evidence type="ECO:0000313" key="1">
    <source>
        <dbReference type="EMBL" id="KAA6385787.1"/>
    </source>
</evidence>
<protein>
    <submittedName>
        <fullName evidence="1">Uncharacterized protein</fullName>
    </submittedName>
</protein>